<dbReference type="PANTHER" id="PTHR45774">
    <property type="entry name" value="BTB/POZ DOMAIN-CONTAINING"/>
    <property type="match status" value="1"/>
</dbReference>
<protein>
    <recommendedName>
        <fullName evidence="1">BTB domain-containing protein</fullName>
    </recommendedName>
</protein>
<dbReference type="Gene3D" id="3.30.710.10">
    <property type="entry name" value="Potassium Channel Kv1.1, Chain A"/>
    <property type="match status" value="1"/>
</dbReference>
<dbReference type="PANTHER" id="PTHR45774:SF4">
    <property type="entry name" value="AXUNDEAD, ISOFORM F"/>
    <property type="match status" value="1"/>
</dbReference>
<reference evidence="2 3" key="1">
    <citation type="submission" date="2023-02" db="EMBL/GenBank/DDBJ databases">
        <title>LHISI_Scaffold_Assembly.</title>
        <authorList>
            <person name="Stuart O.P."/>
            <person name="Cleave R."/>
            <person name="Magrath M.J.L."/>
            <person name="Mikheyev A.S."/>
        </authorList>
    </citation>
    <scope>NUCLEOTIDE SEQUENCE [LARGE SCALE GENOMIC DNA]</scope>
    <source>
        <strain evidence="2">Daus_M_001</strain>
        <tissue evidence="2">Leg muscle</tissue>
    </source>
</reference>
<dbReference type="CDD" id="cd14733">
    <property type="entry name" value="BACK"/>
    <property type="match status" value="1"/>
</dbReference>
<dbReference type="Gene3D" id="1.25.40.420">
    <property type="match status" value="1"/>
</dbReference>
<dbReference type="Pfam" id="PF00651">
    <property type="entry name" value="BTB"/>
    <property type="match status" value="1"/>
</dbReference>
<evidence type="ECO:0000259" key="1">
    <source>
        <dbReference type="PROSITE" id="PS50097"/>
    </source>
</evidence>
<dbReference type="PROSITE" id="PS50097">
    <property type="entry name" value="BTB"/>
    <property type="match status" value="1"/>
</dbReference>
<dbReference type="InterPro" id="IPR002083">
    <property type="entry name" value="MATH/TRAF_dom"/>
</dbReference>
<accession>A0ABQ9GI97</accession>
<dbReference type="SMART" id="SM00225">
    <property type="entry name" value="BTB"/>
    <property type="match status" value="1"/>
</dbReference>
<dbReference type="InterPro" id="IPR011333">
    <property type="entry name" value="SKP1/BTB/POZ_sf"/>
</dbReference>
<dbReference type="SUPFAM" id="SSF54695">
    <property type="entry name" value="POZ domain"/>
    <property type="match status" value="1"/>
</dbReference>
<organism evidence="2 3">
    <name type="scientific">Dryococelus australis</name>
    <dbReference type="NCBI Taxonomy" id="614101"/>
    <lineage>
        <taxon>Eukaryota</taxon>
        <taxon>Metazoa</taxon>
        <taxon>Ecdysozoa</taxon>
        <taxon>Arthropoda</taxon>
        <taxon>Hexapoda</taxon>
        <taxon>Insecta</taxon>
        <taxon>Pterygota</taxon>
        <taxon>Neoptera</taxon>
        <taxon>Polyneoptera</taxon>
        <taxon>Phasmatodea</taxon>
        <taxon>Verophasmatodea</taxon>
        <taxon>Anareolatae</taxon>
        <taxon>Phasmatidae</taxon>
        <taxon>Eurycanthinae</taxon>
        <taxon>Dryococelus</taxon>
    </lineage>
</organism>
<keyword evidence="3" id="KW-1185">Reference proteome</keyword>
<dbReference type="SUPFAM" id="SSF49599">
    <property type="entry name" value="TRAF domain-like"/>
    <property type="match status" value="1"/>
</dbReference>
<dbReference type="Pfam" id="PF07707">
    <property type="entry name" value="BACK"/>
    <property type="match status" value="1"/>
</dbReference>
<dbReference type="Proteomes" id="UP001159363">
    <property type="component" value="Chromosome 11"/>
</dbReference>
<sequence>MVVNDARQNLSKKGWCMMSSAVTINSLSWMLCVKNENGSHIGATLYLGGTKDSTRYVYAECKIKLVSADPHDSVVRICSNDFCRGRKVMGFENMLPLKVFPETRRGELDPTLPSLNTESITDRAEYFMLSEVCADCEFSVGSHPNVEHIRACKAILAKASEVFQAMFFGSFQSDCVIRVSDIEPEVFYTMLRHIYGAEWTVESRQQAADLYYAANKYILEELKNSCLQFLWPYCISDAWDALEMALVYDLDDLEEAAMRIIRRNTDKVFKREEFLSLSRQCVVKILQ</sequence>
<evidence type="ECO:0000313" key="2">
    <source>
        <dbReference type="EMBL" id="KAJ8871729.1"/>
    </source>
</evidence>
<dbReference type="CDD" id="cd00121">
    <property type="entry name" value="MATH"/>
    <property type="match status" value="1"/>
</dbReference>
<evidence type="ECO:0000313" key="3">
    <source>
        <dbReference type="Proteomes" id="UP001159363"/>
    </source>
</evidence>
<name>A0ABQ9GI97_9NEOP</name>
<dbReference type="EMBL" id="JARBHB010000012">
    <property type="protein sequence ID" value="KAJ8871729.1"/>
    <property type="molecule type" value="Genomic_DNA"/>
</dbReference>
<feature type="domain" description="BTB" evidence="1">
    <location>
        <begin position="134"/>
        <end position="203"/>
    </location>
</feature>
<gene>
    <name evidence="2" type="ORF">PR048_028063</name>
</gene>
<comment type="caution">
    <text evidence="2">The sequence shown here is derived from an EMBL/GenBank/DDBJ whole genome shotgun (WGS) entry which is preliminary data.</text>
</comment>
<dbReference type="Gene3D" id="2.60.210.10">
    <property type="entry name" value="Apoptosis, Tumor Necrosis Factor Receptor Associated Protein 2, Chain A"/>
    <property type="match status" value="1"/>
</dbReference>
<dbReference type="InterPro" id="IPR011705">
    <property type="entry name" value="BACK"/>
</dbReference>
<proteinExistence type="predicted"/>
<dbReference type="InterPro" id="IPR000210">
    <property type="entry name" value="BTB/POZ_dom"/>
</dbReference>
<dbReference type="InterPro" id="IPR008974">
    <property type="entry name" value="TRAF-like"/>
</dbReference>